<dbReference type="InterPro" id="IPR056209">
    <property type="entry name" value="SU10_adaptor"/>
</dbReference>
<organism evidence="1">
    <name type="scientific">marine sediment metagenome</name>
    <dbReference type="NCBI Taxonomy" id="412755"/>
    <lineage>
        <taxon>unclassified sequences</taxon>
        <taxon>metagenomes</taxon>
        <taxon>ecological metagenomes</taxon>
    </lineage>
</organism>
<comment type="caution">
    <text evidence="1">The sequence shown here is derived from an EMBL/GenBank/DDBJ whole genome shotgun (WGS) entry which is preliminary data.</text>
</comment>
<name>A0A0F9KVD7_9ZZZZ</name>
<dbReference type="Pfam" id="PF24175">
    <property type="entry name" value="SU10_adaptor"/>
    <property type="match status" value="1"/>
</dbReference>
<gene>
    <name evidence="1" type="ORF">LCGC14_1286600</name>
</gene>
<proteinExistence type="predicted"/>
<evidence type="ECO:0000313" key="1">
    <source>
        <dbReference type="EMBL" id="KKM85678.1"/>
    </source>
</evidence>
<dbReference type="AlphaFoldDB" id="A0A0F9KVD7"/>
<protein>
    <submittedName>
        <fullName evidence="1">Uncharacterized protein</fullName>
    </submittedName>
</protein>
<accession>A0A0F9KVD7</accession>
<dbReference type="EMBL" id="LAZR01007372">
    <property type="protein sequence ID" value="KKM85678.1"/>
    <property type="molecule type" value="Genomic_DNA"/>
</dbReference>
<reference evidence="1" key="1">
    <citation type="journal article" date="2015" name="Nature">
        <title>Complex archaea that bridge the gap between prokaryotes and eukaryotes.</title>
        <authorList>
            <person name="Spang A."/>
            <person name="Saw J.H."/>
            <person name="Jorgensen S.L."/>
            <person name="Zaremba-Niedzwiedzka K."/>
            <person name="Martijn J."/>
            <person name="Lind A.E."/>
            <person name="van Eijk R."/>
            <person name="Schleper C."/>
            <person name="Guy L."/>
            <person name="Ettema T.J."/>
        </authorList>
    </citation>
    <scope>NUCLEOTIDE SEQUENCE</scope>
</reference>
<sequence>MTESTLSISWIELQQEVGHFLGYGSTIANWSSAQTAEIGRIIQSGVRNVYYPTPENPEDKGYVWSFLKPTTTLAVVSGTKDYDLPDDFAGLAGEIHYPSAEFRQSVVRIPLAEMLRMRSADDSSNPPIYFAIRPKTSDQTDGQRWELLFWPEPSDSWTMSYSYEAYSGSLTDTRDYPLGGMKLSELYIESCLSIAEQRANDEIGLHSQKYSMLLTDAIARDRKRGGRILGHMGHREELPDEWRRGYTGGTYPITYDGNPI</sequence>